<name>W0F7D2_9BACT</name>
<dbReference type="KEGG" id="nso:NIASO_06240"/>
<evidence type="ECO:0000313" key="2">
    <source>
        <dbReference type="Proteomes" id="UP000003586"/>
    </source>
</evidence>
<dbReference type="AlphaFoldDB" id="W0F7D2"/>
<protein>
    <submittedName>
        <fullName evidence="1">Uncharacterized protein</fullName>
    </submittedName>
</protein>
<proteinExistence type="predicted"/>
<dbReference type="EMBL" id="CP007035">
    <property type="protein sequence ID" value="AHF17369.1"/>
    <property type="molecule type" value="Genomic_DNA"/>
</dbReference>
<sequence>MEAGSISAIVSGKLILNGCNQKRLFLPGLADIRSLNTTQIAADEVISGYLHKKSALFCGNYGQGLSIEIS</sequence>
<dbReference type="HOGENOM" id="CLU_2753758_0_0_10"/>
<accession>W0F7D2</accession>
<dbReference type="STRING" id="929713.NIASO_06240"/>
<evidence type="ECO:0000313" key="1">
    <source>
        <dbReference type="EMBL" id="AHF17369.1"/>
    </source>
</evidence>
<gene>
    <name evidence="1" type="ORF">NIASO_06240</name>
</gene>
<organism evidence="1 2">
    <name type="scientific">Niabella soli DSM 19437</name>
    <dbReference type="NCBI Taxonomy" id="929713"/>
    <lineage>
        <taxon>Bacteria</taxon>
        <taxon>Pseudomonadati</taxon>
        <taxon>Bacteroidota</taxon>
        <taxon>Chitinophagia</taxon>
        <taxon>Chitinophagales</taxon>
        <taxon>Chitinophagaceae</taxon>
        <taxon>Niabella</taxon>
    </lineage>
</organism>
<reference evidence="1 2" key="1">
    <citation type="submission" date="2013-12" db="EMBL/GenBank/DDBJ databases">
        <authorList>
            <consortium name="DOE Joint Genome Institute"/>
            <person name="Eisen J."/>
            <person name="Huntemann M."/>
            <person name="Han J."/>
            <person name="Chen A."/>
            <person name="Kyrpides N."/>
            <person name="Mavromatis K."/>
            <person name="Markowitz V."/>
            <person name="Palaniappan K."/>
            <person name="Ivanova N."/>
            <person name="Schaumberg A."/>
            <person name="Pati A."/>
            <person name="Liolios K."/>
            <person name="Nordberg H.P."/>
            <person name="Cantor M.N."/>
            <person name="Hua S.X."/>
            <person name="Woyke T."/>
        </authorList>
    </citation>
    <scope>NUCLEOTIDE SEQUENCE [LARGE SCALE GENOMIC DNA]</scope>
    <source>
        <strain evidence="2">DSM 19437</strain>
    </source>
</reference>
<dbReference type="Proteomes" id="UP000003586">
    <property type="component" value="Chromosome"/>
</dbReference>
<keyword evidence="2" id="KW-1185">Reference proteome</keyword>